<evidence type="ECO:0000256" key="1">
    <source>
        <dbReference type="SAM" id="SignalP"/>
    </source>
</evidence>
<evidence type="ECO:0000259" key="2">
    <source>
        <dbReference type="Pfam" id="PF13648"/>
    </source>
</evidence>
<feature type="domain" description="Lipocalin-like" evidence="2">
    <location>
        <begin position="148"/>
        <end position="241"/>
    </location>
</feature>
<dbReference type="Proteomes" id="UP000598971">
    <property type="component" value="Unassembled WGS sequence"/>
</dbReference>
<protein>
    <recommendedName>
        <fullName evidence="2">Lipocalin-like domain-containing protein</fullName>
    </recommendedName>
</protein>
<sequence>MKKSLIILTAVSLCTSVLFFGCKKDKPETDLPVLKLTPENVSGKSGFNVSTVLSGTVQNGVKNFYISKTINLKIDSSWGTNGILKVTTIADGQNTFEYPFSYTLQDNEVDKLVGFNYRIEDAKGKAAEKDLTVNTIASGAQIIASHPWKISSNLWETATPPEESLQECGKDDIWTFNRDSTMSVNYGASGCLFDGFNIFSKWTLSEDEKTFTRTYYSIFNPANVTTEVYKVISLTKDRMVLEITLDLSVFGLGEEELFKYTYDAY</sequence>
<comment type="caution">
    <text evidence="3">The sequence shown here is derived from an EMBL/GenBank/DDBJ whole genome shotgun (WGS) entry which is preliminary data.</text>
</comment>
<dbReference type="RefSeq" id="WP_171607756.1">
    <property type="nucleotide sequence ID" value="NZ_WHPF01000006.1"/>
</dbReference>
<dbReference type="Pfam" id="PF13648">
    <property type="entry name" value="Lipocalin_4"/>
    <property type="match status" value="1"/>
</dbReference>
<feature type="chain" id="PRO_5035230009" description="Lipocalin-like domain-containing protein" evidence="1">
    <location>
        <begin position="21"/>
        <end position="265"/>
    </location>
</feature>
<gene>
    <name evidence="3" type="ORF">GD597_10175</name>
</gene>
<evidence type="ECO:0000313" key="3">
    <source>
        <dbReference type="EMBL" id="NNV55826.1"/>
    </source>
</evidence>
<dbReference type="EMBL" id="WHPF01000006">
    <property type="protein sequence ID" value="NNV55826.1"/>
    <property type="molecule type" value="Genomic_DNA"/>
</dbReference>
<evidence type="ECO:0000313" key="4">
    <source>
        <dbReference type="Proteomes" id="UP000598971"/>
    </source>
</evidence>
<keyword evidence="1" id="KW-0732">Signal</keyword>
<accession>A0A8J8FD25</accession>
<proteinExistence type="predicted"/>
<organism evidence="3 4">
    <name type="scientific">Limnovirga soli</name>
    <dbReference type="NCBI Taxonomy" id="2656915"/>
    <lineage>
        <taxon>Bacteria</taxon>
        <taxon>Pseudomonadati</taxon>
        <taxon>Bacteroidota</taxon>
        <taxon>Chitinophagia</taxon>
        <taxon>Chitinophagales</taxon>
        <taxon>Chitinophagaceae</taxon>
        <taxon>Limnovirga</taxon>
    </lineage>
</organism>
<dbReference type="AlphaFoldDB" id="A0A8J8FD25"/>
<name>A0A8J8FD25_9BACT</name>
<reference evidence="3" key="1">
    <citation type="submission" date="2019-10" db="EMBL/GenBank/DDBJ databases">
        <title>Draft genome sequence of Panacibacter sp. KCS-6.</title>
        <authorList>
            <person name="Yim K.J."/>
        </authorList>
    </citation>
    <scope>NUCLEOTIDE SEQUENCE</scope>
    <source>
        <strain evidence="3">KCS-6</strain>
    </source>
</reference>
<feature type="signal peptide" evidence="1">
    <location>
        <begin position="1"/>
        <end position="20"/>
    </location>
</feature>
<dbReference type="PROSITE" id="PS51257">
    <property type="entry name" value="PROKAR_LIPOPROTEIN"/>
    <property type="match status" value="1"/>
</dbReference>
<dbReference type="InterPro" id="IPR024311">
    <property type="entry name" value="Lipocalin-like"/>
</dbReference>
<keyword evidence="4" id="KW-1185">Reference proteome</keyword>